<protein>
    <submittedName>
        <fullName evidence="2">Uncharacterized protein</fullName>
    </submittedName>
</protein>
<sequence length="36" mass="3717">MESSKESIPGTNAASDATPSAREEGLKNTVIPDSPE</sequence>
<dbReference type="Proteomes" id="UP000265520">
    <property type="component" value="Unassembled WGS sequence"/>
</dbReference>
<feature type="non-terminal residue" evidence="2">
    <location>
        <position position="36"/>
    </location>
</feature>
<evidence type="ECO:0000256" key="1">
    <source>
        <dbReference type="SAM" id="MobiDB-lite"/>
    </source>
</evidence>
<comment type="caution">
    <text evidence="2">The sequence shown here is derived from an EMBL/GenBank/DDBJ whole genome shotgun (WGS) entry which is preliminary data.</text>
</comment>
<organism evidence="2 3">
    <name type="scientific">Trifolium medium</name>
    <dbReference type="NCBI Taxonomy" id="97028"/>
    <lineage>
        <taxon>Eukaryota</taxon>
        <taxon>Viridiplantae</taxon>
        <taxon>Streptophyta</taxon>
        <taxon>Embryophyta</taxon>
        <taxon>Tracheophyta</taxon>
        <taxon>Spermatophyta</taxon>
        <taxon>Magnoliopsida</taxon>
        <taxon>eudicotyledons</taxon>
        <taxon>Gunneridae</taxon>
        <taxon>Pentapetalae</taxon>
        <taxon>rosids</taxon>
        <taxon>fabids</taxon>
        <taxon>Fabales</taxon>
        <taxon>Fabaceae</taxon>
        <taxon>Papilionoideae</taxon>
        <taxon>50 kb inversion clade</taxon>
        <taxon>NPAAA clade</taxon>
        <taxon>Hologalegina</taxon>
        <taxon>IRL clade</taxon>
        <taxon>Trifolieae</taxon>
        <taxon>Trifolium</taxon>
    </lineage>
</organism>
<evidence type="ECO:0000313" key="3">
    <source>
        <dbReference type="Proteomes" id="UP000265520"/>
    </source>
</evidence>
<feature type="compositionally biased region" description="Polar residues" evidence="1">
    <location>
        <begin position="9"/>
        <end position="18"/>
    </location>
</feature>
<proteinExistence type="predicted"/>
<evidence type="ECO:0000313" key="2">
    <source>
        <dbReference type="EMBL" id="MCI92482.1"/>
    </source>
</evidence>
<feature type="region of interest" description="Disordered" evidence="1">
    <location>
        <begin position="1"/>
        <end position="36"/>
    </location>
</feature>
<dbReference type="EMBL" id="LXQA011302470">
    <property type="protein sequence ID" value="MCI92482.1"/>
    <property type="molecule type" value="Genomic_DNA"/>
</dbReference>
<reference evidence="2 3" key="1">
    <citation type="journal article" date="2018" name="Front. Plant Sci.">
        <title>Red Clover (Trifolium pratense) and Zigzag Clover (T. medium) - A Picture of Genomic Similarities and Differences.</title>
        <authorList>
            <person name="Dluhosova J."/>
            <person name="Istvanek J."/>
            <person name="Nedelnik J."/>
            <person name="Repkova J."/>
        </authorList>
    </citation>
    <scope>NUCLEOTIDE SEQUENCE [LARGE SCALE GENOMIC DNA]</scope>
    <source>
        <strain evidence="3">cv. 10/8</strain>
        <tissue evidence="2">Leaf</tissue>
    </source>
</reference>
<dbReference type="AlphaFoldDB" id="A0A392VYC7"/>
<accession>A0A392VYC7</accession>
<keyword evidence="3" id="KW-1185">Reference proteome</keyword>
<name>A0A392VYC7_9FABA</name>